<dbReference type="PROSITE" id="PS50122">
    <property type="entry name" value="CHEB"/>
    <property type="match status" value="1"/>
</dbReference>
<dbReference type="PIRSF" id="PIRSF000876">
    <property type="entry name" value="RR_chemtxs_CheB"/>
    <property type="match status" value="1"/>
</dbReference>
<evidence type="ECO:0000259" key="9">
    <source>
        <dbReference type="PROSITE" id="PS50122"/>
    </source>
</evidence>
<organism evidence="10 11">
    <name type="scientific">Citrifermentans bremense</name>
    <dbReference type="NCBI Taxonomy" id="60035"/>
    <lineage>
        <taxon>Bacteria</taxon>
        <taxon>Pseudomonadati</taxon>
        <taxon>Thermodesulfobacteriota</taxon>
        <taxon>Desulfuromonadia</taxon>
        <taxon>Geobacterales</taxon>
        <taxon>Geobacteraceae</taxon>
        <taxon>Citrifermentans</taxon>
    </lineage>
</organism>
<dbReference type="Pfam" id="PF01339">
    <property type="entry name" value="CheB_methylest"/>
    <property type="match status" value="1"/>
</dbReference>
<dbReference type="GO" id="GO:0050568">
    <property type="term" value="F:protein-glutamine glutaminase activity"/>
    <property type="evidence" value="ECO:0007669"/>
    <property type="project" value="UniProtKB-UniRule"/>
</dbReference>
<feature type="modified residue" description="4-aspartylphosphate" evidence="5 7">
    <location>
        <position position="62"/>
    </location>
</feature>
<dbReference type="RefSeq" id="WP_197971391.1">
    <property type="nucleotide sequence ID" value="NZ_AP023213.1"/>
</dbReference>
<dbReference type="GO" id="GO:0006935">
    <property type="term" value="P:chemotaxis"/>
    <property type="evidence" value="ECO:0007669"/>
    <property type="project" value="UniProtKB-UniRule"/>
</dbReference>
<keyword evidence="1 5" id="KW-0963">Cytoplasm</keyword>
<comment type="PTM">
    <text evidence="5">Phosphorylated by CheA. Phosphorylation of the N-terminal regulatory domain activates the methylesterase activity.</text>
</comment>
<dbReference type="Gene3D" id="3.40.50.2300">
    <property type="match status" value="1"/>
</dbReference>
<comment type="catalytic activity">
    <reaction evidence="4 5">
        <text>[protein]-L-glutamate 5-O-methyl ester + H2O = L-glutamyl-[protein] + methanol + H(+)</text>
        <dbReference type="Rhea" id="RHEA:23236"/>
        <dbReference type="Rhea" id="RHEA-COMP:10208"/>
        <dbReference type="Rhea" id="RHEA-COMP:10311"/>
        <dbReference type="ChEBI" id="CHEBI:15377"/>
        <dbReference type="ChEBI" id="CHEBI:15378"/>
        <dbReference type="ChEBI" id="CHEBI:17790"/>
        <dbReference type="ChEBI" id="CHEBI:29973"/>
        <dbReference type="ChEBI" id="CHEBI:82795"/>
        <dbReference type="EC" id="3.1.1.61"/>
    </reaction>
</comment>
<dbReference type="InterPro" id="IPR008248">
    <property type="entry name" value="CheB-like"/>
</dbReference>
<comment type="function">
    <text evidence="5">Involved in chemotaxis. Part of a chemotaxis signal transduction system that modulates chemotaxis in response to various stimuli. Catalyzes the demethylation of specific methylglutamate residues introduced into the chemoreceptors (methyl-accepting chemotaxis proteins or MCP) by CheR. Also mediates the irreversible deamidation of specific glutamine residues to glutamic acid.</text>
</comment>
<accession>A0A6S6LY36</accession>
<dbReference type="PANTHER" id="PTHR42872:SF6">
    <property type="entry name" value="PROTEIN-GLUTAMATE METHYLESTERASE_PROTEIN-GLUTAMINE GLUTAMINASE"/>
    <property type="match status" value="1"/>
</dbReference>
<keyword evidence="3 5" id="KW-0378">Hydrolase</keyword>
<keyword evidence="2 5" id="KW-0145">Chemotaxis</keyword>
<dbReference type="KEGG" id="gbn:GEOBRER4_05300"/>
<feature type="active site" evidence="5 6">
    <location>
        <position position="195"/>
    </location>
</feature>
<evidence type="ECO:0000256" key="1">
    <source>
        <dbReference type="ARBA" id="ARBA00022490"/>
    </source>
</evidence>
<comment type="catalytic activity">
    <reaction evidence="5">
        <text>L-glutaminyl-[protein] + H2O = L-glutamyl-[protein] + NH4(+)</text>
        <dbReference type="Rhea" id="RHEA:16441"/>
        <dbReference type="Rhea" id="RHEA-COMP:10207"/>
        <dbReference type="Rhea" id="RHEA-COMP:10208"/>
        <dbReference type="ChEBI" id="CHEBI:15377"/>
        <dbReference type="ChEBI" id="CHEBI:28938"/>
        <dbReference type="ChEBI" id="CHEBI:29973"/>
        <dbReference type="ChEBI" id="CHEBI:30011"/>
        <dbReference type="EC" id="3.5.1.44"/>
    </reaction>
</comment>
<comment type="subcellular location">
    <subcellularLocation>
        <location evidence="5">Cytoplasm</location>
    </subcellularLocation>
</comment>
<reference evidence="10 11" key="1">
    <citation type="submission" date="2020-06" db="EMBL/GenBank/DDBJ databases">
        <title>Interaction of electrochemicaly active bacteria, Geobacter bremensis R4 on different carbon anode.</title>
        <authorList>
            <person name="Meng L."/>
            <person name="Yoshida N."/>
        </authorList>
    </citation>
    <scope>NUCLEOTIDE SEQUENCE [LARGE SCALE GENOMIC DNA]</scope>
    <source>
        <strain evidence="10 11">R4</strain>
    </source>
</reference>
<dbReference type="PANTHER" id="PTHR42872">
    <property type="entry name" value="PROTEIN-GLUTAMATE METHYLESTERASE/PROTEIN-GLUTAMINE GLUTAMINASE"/>
    <property type="match status" value="1"/>
</dbReference>
<dbReference type="NCBIfam" id="NF001965">
    <property type="entry name" value="PRK00742.1"/>
    <property type="match status" value="1"/>
</dbReference>
<sequence length="346" mass="36506">MTLWKAKREIRVLVVDDSRPVRDMVRSLLKKEAGIEVVGEAVDGADAVSKVFELHPDVVTMDIEMPVMGGFEAIETIMSRHPVPILALTALSGVQTAFTAVTKGALDVMLKPELRDNPQKLAQKIRTLSAIDLNALRQLGKVSAPLAAKAAGKRPRPHGASVVAIAASTGGPQAIQHILSQLPADFPAPIVVTQHMAEGFIGGMVDWLNATSRLAVKIACNGDYLTPGEVSVNPPQQAMRVSRQGMVLLGERDPRLVYNPSCDTLLTAVAEAYGERAIGVILSGMGDDGVLGMESIKKAGGATLAQDAGTSAIFGMNALALQRGCIDRALPLSEIPGELLSLVCGR</sequence>
<dbReference type="CDD" id="cd17541">
    <property type="entry name" value="REC_CheB-like"/>
    <property type="match status" value="1"/>
</dbReference>
<dbReference type="GO" id="GO:0005737">
    <property type="term" value="C:cytoplasm"/>
    <property type="evidence" value="ECO:0007669"/>
    <property type="project" value="UniProtKB-SubCell"/>
</dbReference>
<feature type="domain" description="Response regulatory" evidence="8">
    <location>
        <begin position="11"/>
        <end position="126"/>
    </location>
</feature>
<evidence type="ECO:0000256" key="4">
    <source>
        <dbReference type="ARBA" id="ARBA00048267"/>
    </source>
</evidence>
<dbReference type="PROSITE" id="PS50110">
    <property type="entry name" value="RESPONSE_REGULATORY"/>
    <property type="match status" value="1"/>
</dbReference>
<dbReference type="InterPro" id="IPR001789">
    <property type="entry name" value="Sig_transdc_resp-reg_receiver"/>
</dbReference>
<evidence type="ECO:0000256" key="6">
    <source>
        <dbReference type="PROSITE-ProRule" id="PRU00050"/>
    </source>
</evidence>
<comment type="domain">
    <text evidence="5">Contains a C-terminal catalytic domain, and an N-terminal region which modulates catalytic activity.</text>
</comment>
<dbReference type="EC" id="3.1.1.61" evidence="5"/>
<dbReference type="InterPro" id="IPR011006">
    <property type="entry name" value="CheY-like_superfamily"/>
</dbReference>
<dbReference type="InterPro" id="IPR035909">
    <property type="entry name" value="CheB_C"/>
</dbReference>
<evidence type="ECO:0000313" key="11">
    <source>
        <dbReference type="Proteomes" id="UP000515472"/>
    </source>
</evidence>
<dbReference type="SUPFAM" id="SSF52172">
    <property type="entry name" value="CheY-like"/>
    <property type="match status" value="1"/>
</dbReference>
<dbReference type="SMART" id="SM00448">
    <property type="entry name" value="REC"/>
    <property type="match status" value="1"/>
</dbReference>
<dbReference type="HAMAP" id="MF_00099">
    <property type="entry name" value="CheB_chemtxs"/>
    <property type="match status" value="1"/>
</dbReference>
<protein>
    <recommendedName>
        <fullName evidence="5">Protein-glutamate methylesterase/protein-glutamine glutaminase</fullName>
        <ecNumber evidence="5">3.1.1.61</ecNumber>
        <ecNumber evidence="5">3.5.1.44</ecNumber>
    </recommendedName>
</protein>
<dbReference type="EMBL" id="AP023213">
    <property type="protein sequence ID" value="BCG45780.1"/>
    <property type="molecule type" value="Genomic_DNA"/>
</dbReference>
<evidence type="ECO:0000256" key="7">
    <source>
        <dbReference type="PROSITE-ProRule" id="PRU00169"/>
    </source>
</evidence>
<dbReference type="CDD" id="cd16432">
    <property type="entry name" value="CheB_Rec"/>
    <property type="match status" value="1"/>
</dbReference>
<evidence type="ECO:0000259" key="8">
    <source>
        <dbReference type="PROSITE" id="PS50110"/>
    </source>
</evidence>
<keyword evidence="11" id="KW-1185">Reference proteome</keyword>
<evidence type="ECO:0000256" key="3">
    <source>
        <dbReference type="ARBA" id="ARBA00022801"/>
    </source>
</evidence>
<dbReference type="AlphaFoldDB" id="A0A6S6LY36"/>
<dbReference type="SUPFAM" id="SSF52738">
    <property type="entry name" value="Methylesterase CheB, C-terminal domain"/>
    <property type="match status" value="1"/>
</dbReference>
<dbReference type="GO" id="GO:0000156">
    <property type="term" value="F:phosphorelay response regulator activity"/>
    <property type="evidence" value="ECO:0007669"/>
    <property type="project" value="InterPro"/>
</dbReference>
<dbReference type="Proteomes" id="UP000515472">
    <property type="component" value="Chromosome"/>
</dbReference>
<keyword evidence="5 7" id="KW-0597">Phosphoprotein</keyword>
<evidence type="ECO:0000256" key="5">
    <source>
        <dbReference type="HAMAP-Rule" id="MF_00099"/>
    </source>
</evidence>
<gene>
    <name evidence="5" type="primary">cheB</name>
    <name evidence="10" type="ORF">GEOBRER4_n0551</name>
</gene>
<feature type="active site" evidence="5 6">
    <location>
        <position position="288"/>
    </location>
</feature>
<dbReference type="Gene3D" id="3.40.50.180">
    <property type="entry name" value="Methylesterase CheB, C-terminal domain"/>
    <property type="match status" value="1"/>
</dbReference>
<dbReference type="Pfam" id="PF00072">
    <property type="entry name" value="Response_reg"/>
    <property type="match status" value="1"/>
</dbReference>
<feature type="active site" evidence="5 6">
    <location>
        <position position="168"/>
    </location>
</feature>
<dbReference type="InterPro" id="IPR000673">
    <property type="entry name" value="Sig_transdc_resp-reg_Me-estase"/>
</dbReference>
<proteinExistence type="inferred from homology"/>
<dbReference type="EC" id="3.5.1.44" evidence="5"/>
<evidence type="ECO:0000313" key="10">
    <source>
        <dbReference type="EMBL" id="BCG45780.1"/>
    </source>
</evidence>
<comment type="similarity">
    <text evidence="5">Belongs to the CheB family.</text>
</comment>
<evidence type="ECO:0000256" key="2">
    <source>
        <dbReference type="ARBA" id="ARBA00022500"/>
    </source>
</evidence>
<feature type="domain" description="CheB-type methylesterase" evidence="9">
    <location>
        <begin position="155"/>
        <end position="346"/>
    </location>
</feature>
<name>A0A6S6LY36_9BACT</name>
<dbReference type="GO" id="GO:0008984">
    <property type="term" value="F:protein-glutamate methylesterase activity"/>
    <property type="evidence" value="ECO:0007669"/>
    <property type="project" value="UniProtKB-UniRule"/>
</dbReference>